<dbReference type="OrthoDB" id="2542103at2759"/>
<dbReference type="AlphaFoldDB" id="A0A0D2P5H6"/>
<keyword evidence="4" id="KW-0479">Metal-binding</keyword>
<keyword evidence="6" id="KW-0408">Iron</keyword>
<comment type="similarity">
    <text evidence="7">Belongs to the chloroperoxidase family.</text>
</comment>
<dbReference type="EMBL" id="KN817638">
    <property type="protein sequence ID" value="KJA15665.1"/>
    <property type="molecule type" value="Genomic_DNA"/>
</dbReference>
<evidence type="ECO:0000256" key="5">
    <source>
        <dbReference type="ARBA" id="ARBA00023002"/>
    </source>
</evidence>
<evidence type="ECO:0000256" key="6">
    <source>
        <dbReference type="ARBA" id="ARBA00023004"/>
    </source>
</evidence>
<organism evidence="10 11">
    <name type="scientific">Hypholoma sublateritium (strain FD-334 SS-4)</name>
    <dbReference type="NCBI Taxonomy" id="945553"/>
    <lineage>
        <taxon>Eukaryota</taxon>
        <taxon>Fungi</taxon>
        <taxon>Dikarya</taxon>
        <taxon>Basidiomycota</taxon>
        <taxon>Agaricomycotina</taxon>
        <taxon>Agaricomycetes</taxon>
        <taxon>Agaricomycetidae</taxon>
        <taxon>Agaricales</taxon>
        <taxon>Agaricineae</taxon>
        <taxon>Strophariaceae</taxon>
        <taxon>Hypholoma</taxon>
    </lineage>
</organism>
<evidence type="ECO:0000313" key="11">
    <source>
        <dbReference type="Proteomes" id="UP000054270"/>
    </source>
</evidence>
<dbReference type="InterPro" id="IPR000028">
    <property type="entry name" value="Chloroperoxidase"/>
</dbReference>
<gene>
    <name evidence="10" type="ORF">HYPSUDRAFT_71872</name>
</gene>
<comment type="cofactor">
    <cofactor evidence="1">
        <name>heme b</name>
        <dbReference type="ChEBI" id="CHEBI:60344"/>
    </cofactor>
</comment>
<proteinExistence type="inferred from homology"/>
<evidence type="ECO:0000256" key="1">
    <source>
        <dbReference type="ARBA" id="ARBA00001970"/>
    </source>
</evidence>
<sequence length="378" mass="40435">MARLCFSTLLVTLLLYNVAFCFPDYTSLAGLSARELDSIIPHLTIRALPSPPGPLNNPLAKLVNDPAHPWIAPGPNDMRGPCPGLNTLANHGYLPRNGIVTPSQIVTAVQEGFNMGNDLAVFLAYAVHLVDGNLLTNLLSIGGKTSETGPDPPSPAIVGGADTHAVFEGDASTTRADAFFGDNHSFNETLFDELTAFSNKFGGGAYNLTVASEIRFQRIQDSIATNPQFSFVSPRYFTAFAESFFPLAFFVDGRETNSLTLDLTVARGFFQDGRMPDDFFRSNISWTLGAIGGGVEVIFEAHPVLPGANNGTINSYTVDPNSANLSDGCKAYTDFVDVIVRGLYPSATGPLLQALNQNLDFFFGAISTSGCTQVPAFV</sequence>
<keyword evidence="8" id="KW-0732">Signal</keyword>
<dbReference type="Gene3D" id="1.10.489.10">
    <property type="entry name" value="Chloroperoxidase-like"/>
    <property type="match status" value="1"/>
</dbReference>
<dbReference type="PANTHER" id="PTHR33577">
    <property type="entry name" value="STERIGMATOCYSTIN BIOSYNTHESIS PEROXIDASE STCC-RELATED"/>
    <property type="match status" value="1"/>
</dbReference>
<keyword evidence="11" id="KW-1185">Reference proteome</keyword>
<dbReference type="PROSITE" id="PS51405">
    <property type="entry name" value="HEME_HALOPEROXIDASE"/>
    <property type="match status" value="1"/>
</dbReference>
<evidence type="ECO:0000256" key="2">
    <source>
        <dbReference type="ARBA" id="ARBA00022559"/>
    </source>
</evidence>
<keyword evidence="5" id="KW-0560">Oxidoreductase</keyword>
<dbReference type="Pfam" id="PF01328">
    <property type="entry name" value="Peroxidase_2"/>
    <property type="match status" value="1"/>
</dbReference>
<evidence type="ECO:0000259" key="9">
    <source>
        <dbReference type="PROSITE" id="PS51405"/>
    </source>
</evidence>
<keyword evidence="3" id="KW-0349">Heme</keyword>
<dbReference type="InterPro" id="IPR036851">
    <property type="entry name" value="Chloroperoxidase-like_sf"/>
</dbReference>
<dbReference type="GO" id="GO:0046872">
    <property type="term" value="F:metal ion binding"/>
    <property type="evidence" value="ECO:0007669"/>
    <property type="project" value="UniProtKB-KW"/>
</dbReference>
<evidence type="ECO:0000256" key="3">
    <source>
        <dbReference type="ARBA" id="ARBA00022617"/>
    </source>
</evidence>
<feature type="chain" id="PRO_5002248566" description="Heme haloperoxidase family profile domain-containing protein" evidence="8">
    <location>
        <begin position="22"/>
        <end position="378"/>
    </location>
</feature>
<evidence type="ECO:0000256" key="4">
    <source>
        <dbReference type="ARBA" id="ARBA00022723"/>
    </source>
</evidence>
<dbReference type="PANTHER" id="PTHR33577:SF16">
    <property type="entry name" value="HEME HALOPEROXIDASE FAMILY PROFILE DOMAIN-CONTAINING PROTEIN"/>
    <property type="match status" value="1"/>
</dbReference>
<evidence type="ECO:0000256" key="8">
    <source>
        <dbReference type="SAM" id="SignalP"/>
    </source>
</evidence>
<dbReference type="GO" id="GO:0004601">
    <property type="term" value="F:peroxidase activity"/>
    <property type="evidence" value="ECO:0007669"/>
    <property type="project" value="UniProtKB-KW"/>
</dbReference>
<dbReference type="Proteomes" id="UP000054270">
    <property type="component" value="Unassembled WGS sequence"/>
</dbReference>
<dbReference type="SUPFAM" id="SSF47571">
    <property type="entry name" value="Cloroperoxidase"/>
    <property type="match status" value="1"/>
</dbReference>
<dbReference type="SMR" id="A0A0D2P5H6"/>
<keyword evidence="2" id="KW-0575">Peroxidase</keyword>
<protein>
    <recommendedName>
        <fullName evidence="9">Heme haloperoxidase family profile domain-containing protein</fullName>
    </recommendedName>
</protein>
<name>A0A0D2P5H6_HYPSF</name>
<evidence type="ECO:0000256" key="7">
    <source>
        <dbReference type="ARBA" id="ARBA00025795"/>
    </source>
</evidence>
<feature type="signal peptide" evidence="8">
    <location>
        <begin position="1"/>
        <end position="21"/>
    </location>
</feature>
<feature type="domain" description="Heme haloperoxidase family profile" evidence="9">
    <location>
        <begin position="66"/>
        <end position="293"/>
    </location>
</feature>
<dbReference type="OMA" id="AYSMSTD"/>
<accession>A0A0D2P5H6</accession>
<reference evidence="11" key="1">
    <citation type="submission" date="2014-04" db="EMBL/GenBank/DDBJ databases">
        <title>Evolutionary Origins and Diversification of the Mycorrhizal Mutualists.</title>
        <authorList>
            <consortium name="DOE Joint Genome Institute"/>
            <consortium name="Mycorrhizal Genomics Consortium"/>
            <person name="Kohler A."/>
            <person name="Kuo A."/>
            <person name="Nagy L.G."/>
            <person name="Floudas D."/>
            <person name="Copeland A."/>
            <person name="Barry K.W."/>
            <person name="Cichocki N."/>
            <person name="Veneault-Fourrey C."/>
            <person name="LaButti K."/>
            <person name="Lindquist E.A."/>
            <person name="Lipzen A."/>
            <person name="Lundell T."/>
            <person name="Morin E."/>
            <person name="Murat C."/>
            <person name="Riley R."/>
            <person name="Ohm R."/>
            <person name="Sun H."/>
            <person name="Tunlid A."/>
            <person name="Henrissat B."/>
            <person name="Grigoriev I.V."/>
            <person name="Hibbett D.S."/>
            <person name="Martin F."/>
        </authorList>
    </citation>
    <scope>NUCLEOTIDE SEQUENCE [LARGE SCALE GENOMIC DNA]</scope>
    <source>
        <strain evidence="11">FD-334 SS-4</strain>
    </source>
</reference>
<evidence type="ECO:0000313" key="10">
    <source>
        <dbReference type="EMBL" id="KJA15665.1"/>
    </source>
</evidence>